<dbReference type="Pfam" id="PF04003">
    <property type="entry name" value="Utp12"/>
    <property type="match status" value="1"/>
</dbReference>
<evidence type="ECO:0000256" key="2">
    <source>
        <dbReference type="ARBA" id="ARBA00010226"/>
    </source>
</evidence>
<evidence type="ECO:0000259" key="7">
    <source>
        <dbReference type="Pfam" id="PF04003"/>
    </source>
</evidence>
<dbReference type="GO" id="GO:0000028">
    <property type="term" value="P:ribosomal small subunit assembly"/>
    <property type="evidence" value="ECO:0007669"/>
    <property type="project" value="TreeGrafter"/>
</dbReference>
<dbReference type="PANTHER" id="PTHR19858:SF0">
    <property type="entry name" value="PERIODIC TRYPTOPHAN PROTEIN 2 HOMOLOG"/>
    <property type="match status" value="1"/>
</dbReference>
<dbReference type="GO" id="GO:0032040">
    <property type="term" value="C:small-subunit processome"/>
    <property type="evidence" value="ECO:0007669"/>
    <property type="project" value="TreeGrafter"/>
</dbReference>
<evidence type="ECO:0000256" key="6">
    <source>
        <dbReference type="PROSITE-ProRule" id="PRU00221"/>
    </source>
</evidence>
<dbReference type="SUPFAM" id="SSF50998">
    <property type="entry name" value="Quinoprotein alcohol dehydrogenase-like"/>
    <property type="match status" value="1"/>
</dbReference>
<evidence type="ECO:0000313" key="8">
    <source>
        <dbReference type="EMBL" id="CEQ40342.1"/>
    </source>
</evidence>
<evidence type="ECO:0000313" key="9">
    <source>
        <dbReference type="Proteomes" id="UP000243876"/>
    </source>
</evidence>
<dbReference type="GO" id="GO:0034388">
    <property type="term" value="C:Pwp2p-containing subcomplex of 90S preribosome"/>
    <property type="evidence" value="ECO:0007669"/>
    <property type="project" value="TreeGrafter"/>
</dbReference>
<evidence type="ECO:0000256" key="1">
    <source>
        <dbReference type="ARBA" id="ARBA00004604"/>
    </source>
</evidence>
<dbReference type="AlphaFoldDB" id="A0A0D6EK04"/>
<evidence type="ECO:0000256" key="5">
    <source>
        <dbReference type="ARBA" id="ARBA00023242"/>
    </source>
</evidence>
<comment type="similarity">
    <text evidence="2">Belongs to the WD repeat PWP2 family.</text>
</comment>
<dbReference type="PRINTS" id="PR00320">
    <property type="entry name" value="GPROTEINBRPT"/>
</dbReference>
<reference evidence="9" key="1">
    <citation type="submission" date="2015-02" db="EMBL/GenBank/DDBJ databases">
        <authorList>
            <person name="Gon?alves P."/>
        </authorList>
    </citation>
    <scope>NUCLEOTIDE SEQUENCE [LARGE SCALE GENOMIC DNA]</scope>
</reference>
<sequence>MAVASSSSETRPYKTPAASSFRFSNLCGTVYRQGNVAFTPDGNSVVSPVGNRVSVFDLVNNKSRTLAFENRKNIARVALSPDASVLISVDEDGRAVLVNFKRSTVLHHFNFKKPVRDIKFSPDGKRIQVWHTPSHLAREFAPFNLHRTYTGHYDDVLSIQWSADSRSLTCSRVPRFFLTTSKDMTARLYTLYPVEGYRPKTFAGHRDSVLAAYFSQDHKTVSHLSLSLAIPSQARPNSLVQIYTVSRDGAVFTWGKKEDDEEDESDDDERAPLGLTTHAVASTSSASEPDNTIPNTRWGIKQRNYFMQTGSKVVSTTFHAPSSLLIVGFSNGVFGLWEMPSFTNVHTLSVSQEKITSVAVNPSGEWLAFGATKLGQLLVWEWQSESYVLKQQGHFFDMNTLSFSADGQQVATGGDDGKVKIWNATSGFCFVTFEDHSSAVSAVEFAKQGQVVFSASLDGTVRAFDLIRYRNFRTFTTPAPVQFNSLAVDPSGEIVCAGGTGDGFEIYMWSTQTGKLIDVLAGHEGPVSALAFSPLGDKLVSASWDKSIRVWDVYGRSSAVEPFRLNGDALALAFRPDGREVAVSTLDGQIALWDLRNAVQRTLIEGRKDISGGRKADDRVTAANNSSGKAFNSLSYTADGACLLAGGNSKHVCLYDARDGVLLRRFEISQNLSLDGTQEFLDSRNLTEAGPRELIDERGDLSDLEDRIDRSLPGARTGDLSKRKYRPEARTKCVKFSPTGRSWAAASTEGLLIYSLDDSISFDPFELDIDITPASILETLHDERHYLKALVMALRLNERALIQTVYEAIPPSDVPLLARQLPPTYLEPVLRFLGKQLESSPHVEFHLVWISSLFAAHGRLLRERSGDHAATFRGLQKGLTDVQETIVRLSDDNSFTLQFLLDQQRRKHAAERAAAAEDVNARVEAAERGRMEIEL</sequence>
<dbReference type="InterPro" id="IPR019775">
    <property type="entry name" value="WD40_repeat_CS"/>
</dbReference>
<feature type="repeat" description="WD" evidence="6">
    <location>
        <begin position="520"/>
        <end position="553"/>
    </location>
</feature>
<dbReference type="Proteomes" id="UP000243876">
    <property type="component" value="Unassembled WGS sequence"/>
</dbReference>
<evidence type="ECO:0000256" key="4">
    <source>
        <dbReference type="ARBA" id="ARBA00022737"/>
    </source>
</evidence>
<dbReference type="SUPFAM" id="SSF82171">
    <property type="entry name" value="DPP6 N-terminal domain-like"/>
    <property type="match status" value="1"/>
</dbReference>
<protein>
    <submittedName>
        <fullName evidence="8">SPOSA6832_01966-mRNA-1:cds</fullName>
    </submittedName>
</protein>
<feature type="domain" description="Small-subunit processome Utp12" evidence="7">
    <location>
        <begin position="797"/>
        <end position="901"/>
    </location>
</feature>
<keyword evidence="4" id="KW-0677">Repeat</keyword>
<evidence type="ECO:0000256" key="3">
    <source>
        <dbReference type="ARBA" id="ARBA00022574"/>
    </source>
</evidence>
<proteinExistence type="inferred from homology"/>
<dbReference type="InterPro" id="IPR001680">
    <property type="entry name" value="WD40_rpt"/>
</dbReference>
<comment type="subcellular location">
    <subcellularLocation>
        <location evidence="1">Nucleus</location>
        <location evidence="1">Nucleolus</location>
    </subcellularLocation>
</comment>
<dbReference type="InterPro" id="IPR007148">
    <property type="entry name" value="SSU_processome_Utp12"/>
</dbReference>
<dbReference type="InterPro" id="IPR020472">
    <property type="entry name" value="WD40_PAC1"/>
</dbReference>
<keyword evidence="5" id="KW-0539">Nucleus</keyword>
<feature type="non-terminal residue" evidence="8">
    <location>
        <position position="1"/>
    </location>
</feature>
<accession>A0A0D6EK04</accession>
<gene>
    <name evidence="8" type="primary">SPOSA6832_01966</name>
</gene>
<organism evidence="8 9">
    <name type="scientific">Sporidiobolus salmonicolor</name>
    <name type="common">Yeast-like fungus</name>
    <name type="synonym">Sporobolomyces salmonicolor</name>
    <dbReference type="NCBI Taxonomy" id="5005"/>
    <lineage>
        <taxon>Eukaryota</taxon>
        <taxon>Fungi</taxon>
        <taxon>Dikarya</taxon>
        <taxon>Basidiomycota</taxon>
        <taxon>Pucciniomycotina</taxon>
        <taxon>Microbotryomycetes</taxon>
        <taxon>Sporidiobolales</taxon>
        <taxon>Sporidiobolaceae</taxon>
        <taxon>Sporobolomyces</taxon>
    </lineage>
</organism>
<dbReference type="CDD" id="cd00200">
    <property type="entry name" value="WD40"/>
    <property type="match status" value="1"/>
</dbReference>
<dbReference type="InterPro" id="IPR015943">
    <property type="entry name" value="WD40/YVTN_repeat-like_dom_sf"/>
</dbReference>
<dbReference type="GO" id="GO:0000462">
    <property type="term" value="P:maturation of SSU-rRNA from tricistronic rRNA transcript (SSU-rRNA, 5.8S rRNA, LSU-rRNA)"/>
    <property type="evidence" value="ECO:0007669"/>
    <property type="project" value="TreeGrafter"/>
</dbReference>
<keyword evidence="3 6" id="KW-0853">WD repeat</keyword>
<name>A0A0D6EK04_SPOSA</name>
<dbReference type="Pfam" id="PF00400">
    <property type="entry name" value="WD40"/>
    <property type="match status" value="5"/>
</dbReference>
<dbReference type="SMART" id="SM00320">
    <property type="entry name" value="WD40"/>
    <property type="match status" value="13"/>
</dbReference>
<feature type="repeat" description="WD" evidence="6">
    <location>
        <begin position="433"/>
        <end position="474"/>
    </location>
</feature>
<dbReference type="PROSITE" id="PS00678">
    <property type="entry name" value="WD_REPEATS_1"/>
    <property type="match status" value="2"/>
</dbReference>
<dbReference type="PROSITE" id="PS50082">
    <property type="entry name" value="WD_REPEATS_2"/>
    <property type="match status" value="4"/>
</dbReference>
<dbReference type="PROSITE" id="PS50294">
    <property type="entry name" value="WD_REPEATS_REGION"/>
    <property type="match status" value="3"/>
</dbReference>
<dbReference type="InterPro" id="IPR011047">
    <property type="entry name" value="Quinoprotein_ADH-like_sf"/>
</dbReference>
<feature type="repeat" description="WD" evidence="6">
    <location>
        <begin position="571"/>
        <end position="597"/>
    </location>
</feature>
<dbReference type="EMBL" id="CENE01000006">
    <property type="protein sequence ID" value="CEQ40342.1"/>
    <property type="molecule type" value="Genomic_DNA"/>
</dbReference>
<dbReference type="OrthoDB" id="3142434at2759"/>
<dbReference type="PANTHER" id="PTHR19858">
    <property type="entry name" value="WD40 REPEAT PROTEIN"/>
    <property type="match status" value="1"/>
</dbReference>
<dbReference type="FunFam" id="2.130.10.10:FF:000938">
    <property type="entry name" value="Probable periodic tryptophan protein PWP2"/>
    <property type="match status" value="1"/>
</dbReference>
<dbReference type="Gene3D" id="2.130.10.10">
    <property type="entry name" value="YVTN repeat-like/Quinoprotein amine dehydrogenase"/>
    <property type="match status" value="4"/>
</dbReference>
<dbReference type="InterPro" id="IPR027145">
    <property type="entry name" value="PWP2"/>
</dbReference>
<feature type="repeat" description="WD" evidence="6">
    <location>
        <begin position="391"/>
        <end position="432"/>
    </location>
</feature>
<keyword evidence="9" id="KW-1185">Reference proteome</keyword>